<dbReference type="GO" id="GO:0015386">
    <property type="term" value="F:potassium:proton antiporter activity"/>
    <property type="evidence" value="ECO:0007669"/>
    <property type="project" value="InterPro"/>
</dbReference>
<dbReference type="EMBL" id="CANTFL010001475">
    <property type="protein sequence ID" value="CAI5742731.1"/>
    <property type="molecule type" value="Genomic_DNA"/>
</dbReference>
<comment type="caution">
    <text evidence="13">The sequence shown here is derived from an EMBL/GenBank/DDBJ whole genome shotgun (WGS) entry which is preliminary data.</text>
</comment>
<evidence type="ECO:0000256" key="7">
    <source>
        <dbReference type="ARBA" id="ARBA00023065"/>
    </source>
</evidence>
<evidence type="ECO:0000313" key="13">
    <source>
        <dbReference type="EMBL" id="CAI5742731.1"/>
    </source>
</evidence>
<dbReference type="InterPro" id="IPR045158">
    <property type="entry name" value="KEA4/5/6-like"/>
</dbReference>
<dbReference type="Gene3D" id="1.20.1530.20">
    <property type="match status" value="1"/>
</dbReference>
<keyword evidence="6 10" id="KW-1133">Transmembrane helix</keyword>
<keyword evidence="2" id="KW-0813">Transport</keyword>
<dbReference type="PANTHER" id="PTHR16254:SF14">
    <property type="entry name" value="TRANSMEMBRANE AND COILED-COIL DOMAIN-CONTAINING PROTEIN 3"/>
    <property type="match status" value="1"/>
</dbReference>
<dbReference type="Pfam" id="PF00999">
    <property type="entry name" value="Na_H_Exchanger"/>
    <property type="match status" value="1"/>
</dbReference>
<feature type="transmembrane region" description="Helical" evidence="10">
    <location>
        <begin position="603"/>
        <end position="621"/>
    </location>
</feature>
<gene>
    <name evidence="13" type="ORF">HBR001_LOCUS9129</name>
</gene>
<name>A0AAV0V568_HYABA</name>
<feature type="domain" description="Cation/H+ exchanger transmembrane" evidence="12">
    <location>
        <begin position="258"/>
        <end position="613"/>
    </location>
</feature>
<evidence type="ECO:0000256" key="8">
    <source>
        <dbReference type="ARBA" id="ARBA00023136"/>
    </source>
</evidence>
<evidence type="ECO:0000256" key="4">
    <source>
        <dbReference type="ARBA" id="ARBA00022692"/>
    </source>
</evidence>
<feature type="region of interest" description="Disordered" evidence="9">
    <location>
        <begin position="663"/>
        <end position="692"/>
    </location>
</feature>
<dbReference type="AlphaFoldDB" id="A0AAV0V568"/>
<keyword evidence="3" id="KW-0050">Antiport</keyword>
<evidence type="ECO:0000256" key="10">
    <source>
        <dbReference type="SAM" id="Phobius"/>
    </source>
</evidence>
<sequence>MVLVACGTAVPITVSLLLAPSLFFPVCLSTNAVAPVDVLRSRDNPSLQASRAPTIDPTAVPYSSLEATAASLHATSAHFDRDNGSQDPVVSVETAADVSIEQVEDHLHLVEQLGRSVDKSVQAMGTTNEILKYTRVQLEERRQVRDDLVTVQSNLKRLARGLNRTLFELERVEQEEAMQSKKLQDVLAVQEEEEREQQLEKDGIKDMDYETGHLKHTTGLNTEQLKKLEAVEKMADPAVLHYDMELLAQIAVLLGGSAIGGIVATYFNVPPHAGYLLGGALVGPSCLGVVRRYKEVETISLFGSVFLLFGHGAAYSPQEPEDIFRKYFVGGVAYIVSTVVLVAGVAVHIGWTSSFIEGLIIGLGVCFSTTAPLYEHIRENKIQDSSFGRTVTSIIAIQDILMSFALGTPEWFSVRSVKWIGVAMVRTVVAYAVVVSMTLYLHRHVVPKLLHFLTAMEEVHNSPLVLLGVVSVCLFMAVFSEMIGLSLECGAFMAGLAFVHVSGRAKGAFMSMRVMENLFGSMFFACVGMILNPTFLLWNAGEVLSMVLLIVCIKTVSMTGVMTFFRINARKALMAAVGLCQIGELALIFMIKAHASELVSRRTYLLFVNAISVFLACSSIFNRRVVLARRRSHCTLPSTIRDNPVSRHWAFRDADDLHAAGSSAVCTDSSGEEKAGPLPSMARRQHLESVDH</sequence>
<dbReference type="Proteomes" id="UP001162031">
    <property type="component" value="Unassembled WGS sequence"/>
</dbReference>
<keyword evidence="5 11" id="KW-0732">Signal</keyword>
<feature type="transmembrane region" description="Helical" evidence="10">
    <location>
        <begin position="386"/>
        <end position="407"/>
    </location>
</feature>
<feature type="transmembrane region" description="Helical" evidence="10">
    <location>
        <begin position="485"/>
        <end position="505"/>
    </location>
</feature>
<feature type="chain" id="PRO_5043942481" description="Cation/H+ exchanger transmembrane domain-containing protein" evidence="11">
    <location>
        <begin position="30"/>
        <end position="692"/>
    </location>
</feature>
<organism evidence="13 14">
    <name type="scientific">Hyaloperonospora brassicae</name>
    <name type="common">Brassica downy mildew</name>
    <name type="synonym">Peronospora brassicae</name>
    <dbReference type="NCBI Taxonomy" id="162125"/>
    <lineage>
        <taxon>Eukaryota</taxon>
        <taxon>Sar</taxon>
        <taxon>Stramenopiles</taxon>
        <taxon>Oomycota</taxon>
        <taxon>Peronosporomycetes</taxon>
        <taxon>Peronosporales</taxon>
        <taxon>Peronosporaceae</taxon>
        <taxon>Hyaloperonospora</taxon>
    </lineage>
</organism>
<keyword evidence="7" id="KW-0406">Ion transport</keyword>
<keyword evidence="4 10" id="KW-0812">Transmembrane</keyword>
<evidence type="ECO:0000256" key="5">
    <source>
        <dbReference type="ARBA" id="ARBA00022729"/>
    </source>
</evidence>
<keyword evidence="8 10" id="KW-0472">Membrane</keyword>
<dbReference type="InterPro" id="IPR038770">
    <property type="entry name" value="Na+/solute_symporter_sf"/>
</dbReference>
<feature type="transmembrane region" description="Helical" evidence="10">
    <location>
        <begin position="299"/>
        <end position="315"/>
    </location>
</feature>
<reference evidence="13" key="1">
    <citation type="submission" date="2022-12" db="EMBL/GenBank/DDBJ databases">
        <authorList>
            <person name="Webb A."/>
        </authorList>
    </citation>
    <scope>NUCLEOTIDE SEQUENCE</scope>
    <source>
        <strain evidence="13">Hp1</strain>
    </source>
</reference>
<feature type="transmembrane region" description="Helical" evidence="10">
    <location>
        <begin position="572"/>
        <end position="591"/>
    </location>
</feature>
<feature type="transmembrane region" description="Helical" evidence="10">
    <location>
        <begin position="517"/>
        <end position="538"/>
    </location>
</feature>
<dbReference type="InterPro" id="IPR006153">
    <property type="entry name" value="Cation/H_exchanger_TM"/>
</dbReference>
<evidence type="ECO:0000259" key="12">
    <source>
        <dbReference type="Pfam" id="PF00999"/>
    </source>
</evidence>
<accession>A0AAV0V568</accession>
<protein>
    <recommendedName>
        <fullName evidence="12">Cation/H+ exchanger transmembrane domain-containing protein</fullName>
    </recommendedName>
</protein>
<feature type="transmembrane region" description="Helical" evidence="10">
    <location>
        <begin position="419"/>
        <end position="441"/>
    </location>
</feature>
<feature type="transmembrane region" description="Helical" evidence="10">
    <location>
        <begin position="355"/>
        <end position="374"/>
    </location>
</feature>
<evidence type="ECO:0000256" key="2">
    <source>
        <dbReference type="ARBA" id="ARBA00022448"/>
    </source>
</evidence>
<feature type="transmembrane region" description="Helical" evidence="10">
    <location>
        <begin position="462"/>
        <end position="479"/>
    </location>
</feature>
<evidence type="ECO:0000256" key="3">
    <source>
        <dbReference type="ARBA" id="ARBA00022449"/>
    </source>
</evidence>
<dbReference type="GO" id="GO:0016020">
    <property type="term" value="C:membrane"/>
    <property type="evidence" value="ECO:0007669"/>
    <property type="project" value="UniProtKB-SubCell"/>
</dbReference>
<evidence type="ECO:0000256" key="11">
    <source>
        <dbReference type="SAM" id="SignalP"/>
    </source>
</evidence>
<evidence type="ECO:0000256" key="1">
    <source>
        <dbReference type="ARBA" id="ARBA00004141"/>
    </source>
</evidence>
<evidence type="ECO:0000256" key="9">
    <source>
        <dbReference type="SAM" id="MobiDB-lite"/>
    </source>
</evidence>
<proteinExistence type="predicted"/>
<feature type="transmembrane region" description="Helical" evidence="10">
    <location>
        <begin position="246"/>
        <end position="267"/>
    </location>
</feature>
<evidence type="ECO:0000256" key="6">
    <source>
        <dbReference type="ARBA" id="ARBA00022989"/>
    </source>
</evidence>
<feature type="transmembrane region" description="Helical" evidence="10">
    <location>
        <begin position="544"/>
        <end position="565"/>
    </location>
</feature>
<feature type="transmembrane region" description="Helical" evidence="10">
    <location>
        <begin position="327"/>
        <end position="349"/>
    </location>
</feature>
<feature type="signal peptide" evidence="11">
    <location>
        <begin position="1"/>
        <end position="29"/>
    </location>
</feature>
<evidence type="ECO:0000313" key="14">
    <source>
        <dbReference type="Proteomes" id="UP001162031"/>
    </source>
</evidence>
<keyword evidence="14" id="KW-1185">Reference proteome</keyword>
<dbReference type="PANTHER" id="PTHR16254">
    <property type="entry name" value="POTASSIUM/PROTON ANTIPORTER-RELATED"/>
    <property type="match status" value="1"/>
</dbReference>
<comment type="subcellular location">
    <subcellularLocation>
        <location evidence="1">Membrane</location>
        <topology evidence="1">Multi-pass membrane protein</topology>
    </subcellularLocation>
</comment>